<dbReference type="AlphaFoldDB" id="A0A0H5QEP8"/>
<protein>
    <submittedName>
        <fullName evidence="1">Uncharacterized protein</fullName>
    </submittedName>
</protein>
<reference evidence="1" key="1">
    <citation type="submission" date="2015-04" db="EMBL/GenBank/DDBJ databases">
        <title>The genome sequence of the plant pathogenic Rhizarian Plasmodiophora brassicae reveals insights in its biotrophic life cycle and the origin of chitin synthesis.</title>
        <authorList>
            <person name="Schwelm A."/>
            <person name="Fogelqvist J."/>
            <person name="Knaust A."/>
            <person name="Julke S."/>
            <person name="Lilja T."/>
            <person name="Dhandapani V."/>
            <person name="Bonilla-Rosso G."/>
            <person name="Karlsson M."/>
            <person name="Shevchenko A."/>
            <person name="Choi S.R."/>
            <person name="Kim H.G."/>
            <person name="Park J.Y."/>
            <person name="Lim Y.P."/>
            <person name="Ludwig-Muller J."/>
            <person name="Dixelius C."/>
        </authorList>
    </citation>
    <scope>NUCLEOTIDE SEQUENCE</scope>
    <source>
        <tissue evidence="1">Potato root galls</tissue>
    </source>
</reference>
<accession>A0A0H5QEP8</accession>
<organism evidence="1">
    <name type="scientific">Spongospora subterranea</name>
    <dbReference type="NCBI Taxonomy" id="70186"/>
    <lineage>
        <taxon>Eukaryota</taxon>
        <taxon>Sar</taxon>
        <taxon>Rhizaria</taxon>
        <taxon>Endomyxa</taxon>
        <taxon>Phytomyxea</taxon>
        <taxon>Plasmodiophorida</taxon>
        <taxon>Plasmodiophoridae</taxon>
        <taxon>Spongospora</taxon>
    </lineage>
</organism>
<evidence type="ECO:0000313" key="1">
    <source>
        <dbReference type="EMBL" id="CRZ00528.1"/>
    </source>
</evidence>
<proteinExistence type="predicted"/>
<sequence length="133" mass="14913">MLQQQDSTSTSPHQLCGCVALLSVCQICHYTFPQHAHVKGEWDDFIVTNAWTKIQIGKSSRHRCITNVGELFYLSYLSASSPGSPMQFVQAILRLQCDLTLRLSHLIMFVKFPWSNLTPNNAGALSGKESAWK</sequence>
<dbReference type="EMBL" id="HACM01000086">
    <property type="protein sequence ID" value="CRZ00528.1"/>
    <property type="molecule type" value="Transcribed_RNA"/>
</dbReference>
<name>A0A0H5QEP8_9EUKA</name>